<evidence type="ECO:0000313" key="4">
    <source>
        <dbReference type="EMBL" id="MBE1507977.1"/>
    </source>
</evidence>
<organism evidence="4 5">
    <name type="scientific">Rhizobium viscosum</name>
    <name type="common">Arthrobacter viscosus</name>
    <dbReference type="NCBI Taxonomy" id="1673"/>
    <lineage>
        <taxon>Bacteria</taxon>
        <taxon>Pseudomonadati</taxon>
        <taxon>Pseudomonadota</taxon>
        <taxon>Alphaproteobacteria</taxon>
        <taxon>Hyphomicrobiales</taxon>
        <taxon>Rhizobiaceae</taxon>
        <taxon>Rhizobium/Agrobacterium group</taxon>
        <taxon>Rhizobium</taxon>
    </lineage>
</organism>
<dbReference type="SUPFAM" id="SSF52172">
    <property type="entry name" value="CheY-like"/>
    <property type="match status" value="1"/>
</dbReference>
<dbReference type="InterPro" id="IPR001789">
    <property type="entry name" value="Sig_transdc_resp-reg_receiver"/>
</dbReference>
<keyword evidence="5" id="KW-1185">Reference proteome</keyword>
<gene>
    <name evidence="4" type="ORF">H4W29_005222</name>
</gene>
<dbReference type="Proteomes" id="UP000620262">
    <property type="component" value="Unassembled WGS sequence"/>
</dbReference>
<feature type="modified residue" description="4-aspartylphosphate" evidence="2">
    <location>
        <position position="15"/>
    </location>
</feature>
<proteinExistence type="predicted"/>
<evidence type="ECO:0000259" key="3">
    <source>
        <dbReference type="PROSITE" id="PS50110"/>
    </source>
</evidence>
<dbReference type="PANTHER" id="PTHR44591:SF25">
    <property type="entry name" value="CHEMOTAXIS TWO-COMPONENT RESPONSE REGULATOR"/>
    <property type="match status" value="1"/>
</dbReference>
<dbReference type="Gene3D" id="3.40.50.2300">
    <property type="match status" value="1"/>
</dbReference>
<dbReference type="PROSITE" id="PS50110">
    <property type="entry name" value="RESPONSE_REGULATORY"/>
    <property type="match status" value="1"/>
</dbReference>
<accession>A0ABR9IXM7</accession>
<protein>
    <submittedName>
        <fullName evidence="4">FixJ family two-component response regulator</fullName>
    </submittedName>
</protein>
<name>A0ABR9IXM7_RHIVS</name>
<dbReference type="PANTHER" id="PTHR44591">
    <property type="entry name" value="STRESS RESPONSE REGULATOR PROTEIN 1"/>
    <property type="match status" value="1"/>
</dbReference>
<comment type="caution">
    <text evidence="4">The sequence shown here is derived from an EMBL/GenBank/DDBJ whole genome shotgun (WGS) entry which is preliminary data.</text>
</comment>
<reference evidence="4 5" key="1">
    <citation type="submission" date="2020-10" db="EMBL/GenBank/DDBJ databases">
        <title>Sequencing the genomes of 1000 actinobacteria strains.</title>
        <authorList>
            <person name="Klenk H.-P."/>
        </authorList>
    </citation>
    <scope>NUCLEOTIDE SEQUENCE [LARGE SCALE GENOMIC DNA]</scope>
    <source>
        <strain evidence="4 5">DSM 7307</strain>
    </source>
</reference>
<evidence type="ECO:0000313" key="5">
    <source>
        <dbReference type="Proteomes" id="UP000620262"/>
    </source>
</evidence>
<evidence type="ECO:0000256" key="2">
    <source>
        <dbReference type="PROSITE-ProRule" id="PRU00169"/>
    </source>
</evidence>
<keyword evidence="1 2" id="KW-0597">Phosphoprotein</keyword>
<dbReference type="EMBL" id="JADBEC010000002">
    <property type="protein sequence ID" value="MBE1507977.1"/>
    <property type="molecule type" value="Genomic_DNA"/>
</dbReference>
<sequence>MRSSTLDECSCLITDVQMPGISGIELTKFMTVQRSTVPVIVVTAHAEAGLEDSALANGACYFLRKPIDGDLLAANLSKVITSQVACG</sequence>
<dbReference type="InterPro" id="IPR011006">
    <property type="entry name" value="CheY-like_superfamily"/>
</dbReference>
<feature type="domain" description="Response regulatory" evidence="3">
    <location>
        <begin position="1"/>
        <end position="80"/>
    </location>
</feature>
<evidence type="ECO:0000256" key="1">
    <source>
        <dbReference type="ARBA" id="ARBA00022553"/>
    </source>
</evidence>
<dbReference type="Pfam" id="PF00072">
    <property type="entry name" value="Response_reg"/>
    <property type="match status" value="1"/>
</dbReference>
<dbReference type="InterPro" id="IPR050595">
    <property type="entry name" value="Bact_response_regulator"/>
</dbReference>